<gene>
    <name evidence="3" type="ORF">KHC33_09135</name>
</gene>
<dbReference type="InterPro" id="IPR005353">
    <property type="entry name" value="UPF0146"/>
</dbReference>
<evidence type="ECO:0000313" key="3">
    <source>
        <dbReference type="EMBL" id="QVV87536.1"/>
    </source>
</evidence>
<accession>A0A8E7AXZ0</accession>
<dbReference type="Gene3D" id="3.40.50.150">
    <property type="entry name" value="Vaccinia Virus protein VP39"/>
    <property type="match status" value="1"/>
</dbReference>
<dbReference type="EMBL" id="CP075546">
    <property type="protein sequence ID" value="QVV87536.1"/>
    <property type="molecule type" value="Genomic_DNA"/>
</dbReference>
<dbReference type="Proteomes" id="UP000680656">
    <property type="component" value="Chromosome"/>
</dbReference>
<dbReference type="InterPro" id="IPR029063">
    <property type="entry name" value="SAM-dependent_MTases_sf"/>
</dbReference>
<comment type="similarity">
    <text evidence="1 2">Belongs to the UPF0146 family.</text>
</comment>
<protein>
    <recommendedName>
        <fullName evidence="2">UPF0146 protein KHC33_09135</fullName>
    </recommendedName>
</protein>
<dbReference type="GeneID" id="65097345"/>
<dbReference type="AlphaFoldDB" id="A0A8E7AXZ0"/>
<dbReference type="RefSeq" id="WP_214418356.1">
    <property type="nucleotide sequence ID" value="NZ_CP075546.1"/>
</dbReference>
<evidence type="ECO:0000256" key="2">
    <source>
        <dbReference type="HAMAP-Rule" id="MF_00341"/>
    </source>
</evidence>
<dbReference type="HAMAP" id="MF_00341">
    <property type="entry name" value="UPF0146"/>
    <property type="match status" value="1"/>
</dbReference>
<keyword evidence="4" id="KW-1185">Reference proteome</keyword>
<evidence type="ECO:0000256" key="1">
    <source>
        <dbReference type="ARBA" id="ARBA00006969"/>
    </source>
</evidence>
<evidence type="ECO:0000313" key="4">
    <source>
        <dbReference type="Proteomes" id="UP000680656"/>
    </source>
</evidence>
<sequence>MSGYKHIETEIARYIVWRYRSAVETGAGENLHAAHLLFRAGVLKRCTDIVVPKKMLFIPYVYDDVFSPQLSLYSDCECIYAIRPVEEMIPCLIRLAQAIGVDLLIYHLGFEGTDKPAPVSGCDVSLHQYVKN</sequence>
<proteinExistence type="inferred from homology"/>
<reference evidence="3 4" key="1">
    <citation type="submission" date="2021-05" db="EMBL/GenBank/DDBJ databases">
        <title>A novel Methanospirillum isolate from a pyrite-forming mixed culture.</title>
        <authorList>
            <person name="Bunk B."/>
            <person name="Sproer C."/>
            <person name="Spring S."/>
            <person name="Pester M."/>
        </authorList>
    </citation>
    <scope>NUCLEOTIDE SEQUENCE [LARGE SCALE GENOMIC DNA]</scope>
    <source>
        <strain evidence="3 4">J.3.6.1-F.2.7.3</strain>
    </source>
</reference>
<name>A0A8E7AXZ0_9EURY</name>
<dbReference type="KEGG" id="mrtj:KHC33_09135"/>
<dbReference type="Pfam" id="PF03686">
    <property type="entry name" value="UPF0146"/>
    <property type="match status" value="1"/>
</dbReference>
<organism evidence="3 4">
    <name type="scientific">Methanospirillum purgamenti</name>
    <dbReference type="NCBI Taxonomy" id="2834276"/>
    <lineage>
        <taxon>Archaea</taxon>
        <taxon>Methanobacteriati</taxon>
        <taxon>Methanobacteriota</taxon>
        <taxon>Stenosarchaea group</taxon>
        <taxon>Methanomicrobia</taxon>
        <taxon>Methanomicrobiales</taxon>
        <taxon>Methanospirillaceae</taxon>
        <taxon>Methanospirillum</taxon>
    </lineage>
</organism>